<reference evidence="2" key="1">
    <citation type="submission" date="2016-09" db="EMBL/GenBank/DDBJ databases">
        <title>Comparative genomics of the Campylobacter concisus group.</title>
        <authorList>
            <person name="Miller W.G."/>
            <person name="Yee E."/>
            <person name="Chapman M.H."/>
            <person name="Huynh S."/>
            <person name="Bono J.L."/>
            <person name="On S.L.W."/>
            <person name="StLeger J."/>
            <person name="Foster G."/>
            <person name="Parker C.T."/>
        </authorList>
    </citation>
    <scope>NUCLEOTIDE SEQUENCE [LARGE SCALE GENOMIC DNA]</scope>
    <source>
        <strain evidence="2">RM18021</strain>
    </source>
</reference>
<dbReference type="EMBL" id="CP017258">
    <property type="protein sequence ID" value="AQW87104.1"/>
    <property type="molecule type" value="Genomic_DNA"/>
</dbReference>
<organism evidence="1 2">
    <name type="scientific">Campylobacter pinnipediorum subsp. caledonicus</name>
    <dbReference type="NCBI Taxonomy" id="1874362"/>
    <lineage>
        <taxon>Bacteria</taxon>
        <taxon>Pseudomonadati</taxon>
        <taxon>Campylobacterota</taxon>
        <taxon>Epsilonproteobacteria</taxon>
        <taxon>Campylobacterales</taxon>
        <taxon>Campylobacteraceae</taxon>
        <taxon>Campylobacter</taxon>
    </lineage>
</organism>
<evidence type="ECO:0000313" key="1">
    <source>
        <dbReference type="EMBL" id="AQW87104.1"/>
    </source>
</evidence>
<name>A0A1S6U5U2_9BACT</name>
<sequence length="215" mass="26300">MTLSAFKRQYEIITRGDVKIPDDNEFFMLMEKSALEITRATTPLELIEIDHRHFEVDYYIDKKYFVRKFKLPKNDNDEIDFLDKMLLNALCALIARDRAKEDKFYYKYDRLYKSAMCEYNLNNFDERSYNTEEALKAQGWLKPYDINYAIDSFYVWDSDFIQKLDYWMANVYTIKNLSYRKFIYLFIDYQNQKIDPDREDLRELDKLMKDKTRMD</sequence>
<gene>
    <name evidence="1" type="ORF">CPIN18021_0257</name>
</gene>
<dbReference type="AlphaFoldDB" id="A0A1S6U5U2"/>
<evidence type="ECO:0000313" key="2">
    <source>
        <dbReference type="Proteomes" id="UP000190868"/>
    </source>
</evidence>
<keyword evidence="2" id="KW-1185">Reference proteome</keyword>
<protein>
    <submittedName>
        <fullName evidence="1">Uncharacterized protein</fullName>
    </submittedName>
</protein>
<dbReference type="Proteomes" id="UP000190868">
    <property type="component" value="Chromosome"/>
</dbReference>
<proteinExistence type="predicted"/>
<accession>A0A1S6U5U2</accession>
<dbReference type="RefSeq" id="WP_078424225.1">
    <property type="nucleotide sequence ID" value="NZ_CP017258.1"/>
</dbReference>